<dbReference type="PANTHER" id="PTHR36922">
    <property type="entry name" value="BLL2446 PROTEIN"/>
    <property type="match status" value="1"/>
</dbReference>
<dbReference type="PANTHER" id="PTHR36922:SF1">
    <property type="entry name" value="DUF1993 DOMAIN-CONTAINING PROTEIN"/>
    <property type="match status" value="1"/>
</dbReference>
<dbReference type="AlphaFoldDB" id="A0A0G2HW62"/>
<accession>A0A0G2HW62</accession>
<dbReference type="EMBL" id="LCZI01001194">
    <property type="protein sequence ID" value="KKZ62000.1"/>
    <property type="molecule type" value="Genomic_DNA"/>
</dbReference>
<dbReference type="InterPro" id="IPR034660">
    <property type="entry name" value="DinB/YfiT-like"/>
</dbReference>
<dbReference type="Proteomes" id="UP000034164">
    <property type="component" value="Unassembled WGS sequence"/>
</dbReference>
<reference evidence="2" key="1">
    <citation type="journal article" date="2015" name="PLoS Genet.">
        <title>The dynamic genome and transcriptome of the human fungal pathogen Blastomyces and close relative Emmonsia.</title>
        <authorList>
            <person name="Munoz J.F."/>
            <person name="Gauthier G.M."/>
            <person name="Desjardins C.A."/>
            <person name="Gallo J.E."/>
            <person name="Holder J."/>
            <person name="Sullivan T.D."/>
            <person name="Marty A.J."/>
            <person name="Carmen J.C."/>
            <person name="Chen Z."/>
            <person name="Ding L."/>
            <person name="Gujja S."/>
            <person name="Magrini V."/>
            <person name="Misas E."/>
            <person name="Mitreva M."/>
            <person name="Priest M."/>
            <person name="Saif S."/>
            <person name="Whiston E.A."/>
            <person name="Young S."/>
            <person name="Zeng Q."/>
            <person name="Goldman W.E."/>
            <person name="Mardis E.R."/>
            <person name="Taylor J.W."/>
            <person name="McEwen J.G."/>
            <person name="Clay O.K."/>
            <person name="Klein B.S."/>
            <person name="Cuomo C.A."/>
        </authorList>
    </citation>
    <scope>NUCLEOTIDE SEQUENCE [LARGE SCALE GENOMIC DNA]</scope>
    <source>
        <strain evidence="2">UAMH 3008</strain>
    </source>
</reference>
<dbReference type="OrthoDB" id="3724345at2759"/>
<evidence type="ECO:0008006" key="3">
    <source>
        <dbReference type="Google" id="ProtNLM"/>
    </source>
</evidence>
<sequence length="170" mass="18721">MPFTTYDASIGLILKCLNSLEAILAQAEEHAKSKEINPDDYVAAKLYEDMKSLDFQIRVTVETATKCASRLLGDEPQDWKEETTFAGLRKQTADAIAILNKVNADSVEGKEANTITMGIGPGKTKSLLAKDYITGYSLPNVFFHLQTAYCILRHKGVPLTKSIFLTPFAS</sequence>
<evidence type="ECO:0000313" key="1">
    <source>
        <dbReference type="EMBL" id="KKZ62000.1"/>
    </source>
</evidence>
<dbReference type="Pfam" id="PF09351">
    <property type="entry name" value="DUF1993"/>
    <property type="match status" value="1"/>
</dbReference>
<dbReference type="VEuPathDB" id="FungiDB:EMCG_03461"/>
<proteinExistence type="predicted"/>
<dbReference type="SUPFAM" id="SSF109854">
    <property type="entry name" value="DinB/YfiT-like putative metalloenzymes"/>
    <property type="match status" value="1"/>
</dbReference>
<comment type="caution">
    <text evidence="1">The sequence shown here is derived from an EMBL/GenBank/DDBJ whole genome shotgun (WGS) entry which is preliminary data.</text>
</comment>
<name>A0A0G2HW62_9EURO</name>
<evidence type="ECO:0000313" key="2">
    <source>
        <dbReference type="Proteomes" id="UP000034164"/>
    </source>
</evidence>
<dbReference type="InterPro" id="IPR018531">
    <property type="entry name" value="DUF1993"/>
</dbReference>
<gene>
    <name evidence="1" type="ORF">EMCG_03461</name>
</gene>
<organism evidence="1 2">
    <name type="scientific">[Emmonsia] crescens</name>
    <dbReference type="NCBI Taxonomy" id="73230"/>
    <lineage>
        <taxon>Eukaryota</taxon>
        <taxon>Fungi</taxon>
        <taxon>Dikarya</taxon>
        <taxon>Ascomycota</taxon>
        <taxon>Pezizomycotina</taxon>
        <taxon>Eurotiomycetes</taxon>
        <taxon>Eurotiomycetidae</taxon>
        <taxon>Onygenales</taxon>
        <taxon>Ajellomycetaceae</taxon>
        <taxon>Emergomyces</taxon>
    </lineage>
</organism>
<protein>
    <recommendedName>
        <fullName evidence="3">DUF1993 domain-containing protein</fullName>
    </recommendedName>
</protein>
<dbReference type="Gene3D" id="1.20.120.450">
    <property type="entry name" value="dinb family like domain"/>
    <property type="match status" value="1"/>
</dbReference>